<evidence type="ECO:0000256" key="3">
    <source>
        <dbReference type="SAM" id="MobiDB-lite"/>
    </source>
</evidence>
<evidence type="ECO:0000259" key="4">
    <source>
        <dbReference type="SMART" id="SM01008"/>
    </source>
</evidence>
<keyword evidence="1" id="KW-0500">Molybdenum</keyword>
<comment type="caution">
    <text evidence="5">The sequence shown here is derived from an EMBL/GenBank/DDBJ whole genome shotgun (WGS) entry which is preliminary data.</text>
</comment>
<reference evidence="6" key="1">
    <citation type="submission" date="2018-09" db="EMBL/GenBank/DDBJ databases">
        <authorList>
            <person name="Zhu H."/>
        </authorList>
    </citation>
    <scope>NUCLEOTIDE SEQUENCE [LARGE SCALE GENOMIC DNA]</scope>
    <source>
        <strain evidence="6">K1S02-23</strain>
    </source>
</reference>
<dbReference type="RefSeq" id="WP_119784864.1">
    <property type="nucleotide sequence ID" value="NZ_QYUQ01000002.1"/>
</dbReference>
<dbReference type="SUPFAM" id="SSF54665">
    <property type="entry name" value="CO dehydrogenase molybdoprotein N-domain-like"/>
    <property type="match status" value="1"/>
</dbReference>
<dbReference type="InterPro" id="IPR046867">
    <property type="entry name" value="AldOxase/xan_DH_MoCoBD2"/>
</dbReference>
<dbReference type="InterPro" id="IPR037165">
    <property type="entry name" value="AldOxase/xan_DH_Mopterin-bd_sf"/>
</dbReference>
<dbReference type="InterPro" id="IPR008274">
    <property type="entry name" value="AldOxase/xan_DH_MoCoBD1"/>
</dbReference>
<dbReference type="InterPro" id="IPR000674">
    <property type="entry name" value="Ald_Oxase/Xan_DH_a/b"/>
</dbReference>
<evidence type="ECO:0000313" key="5">
    <source>
        <dbReference type="EMBL" id="RJG01416.1"/>
    </source>
</evidence>
<name>A0A3A3GGL9_9BURK</name>
<dbReference type="OrthoDB" id="221297at2"/>
<dbReference type="PANTHER" id="PTHR11908:SF132">
    <property type="entry name" value="ALDEHYDE OXIDASE 1-RELATED"/>
    <property type="match status" value="1"/>
</dbReference>
<dbReference type="AlphaFoldDB" id="A0A3A3GGL9"/>
<dbReference type="SMART" id="SM01008">
    <property type="entry name" value="Ald_Xan_dh_C"/>
    <property type="match status" value="1"/>
</dbReference>
<feature type="region of interest" description="Disordered" evidence="3">
    <location>
        <begin position="1"/>
        <end position="23"/>
    </location>
</feature>
<dbReference type="Proteomes" id="UP000266327">
    <property type="component" value="Unassembled WGS sequence"/>
</dbReference>
<evidence type="ECO:0000313" key="6">
    <source>
        <dbReference type="Proteomes" id="UP000266327"/>
    </source>
</evidence>
<organism evidence="5 6">
    <name type="scientific">Noviherbaspirillum sedimenti</name>
    <dbReference type="NCBI Taxonomy" id="2320865"/>
    <lineage>
        <taxon>Bacteria</taxon>
        <taxon>Pseudomonadati</taxon>
        <taxon>Pseudomonadota</taxon>
        <taxon>Betaproteobacteria</taxon>
        <taxon>Burkholderiales</taxon>
        <taxon>Oxalobacteraceae</taxon>
        <taxon>Noviherbaspirillum</taxon>
    </lineage>
</organism>
<proteinExistence type="predicted"/>
<dbReference type="Gene3D" id="3.30.365.10">
    <property type="entry name" value="Aldehyde oxidase/xanthine dehydrogenase, molybdopterin binding domain"/>
    <property type="match status" value="4"/>
</dbReference>
<dbReference type="GO" id="GO:0016491">
    <property type="term" value="F:oxidoreductase activity"/>
    <property type="evidence" value="ECO:0007669"/>
    <property type="project" value="UniProtKB-KW"/>
</dbReference>
<keyword evidence="2" id="KW-0560">Oxidoreductase</keyword>
<dbReference type="SUPFAM" id="SSF56003">
    <property type="entry name" value="Molybdenum cofactor-binding domain"/>
    <property type="match status" value="1"/>
</dbReference>
<dbReference type="Pfam" id="PF02738">
    <property type="entry name" value="MoCoBD_1"/>
    <property type="match status" value="1"/>
</dbReference>
<dbReference type="EMBL" id="QYUQ01000002">
    <property type="protein sequence ID" value="RJG01416.1"/>
    <property type="molecule type" value="Genomic_DNA"/>
</dbReference>
<dbReference type="Pfam" id="PF01315">
    <property type="entry name" value="Ald_Xan_dh_C"/>
    <property type="match status" value="1"/>
</dbReference>
<dbReference type="Pfam" id="PF20256">
    <property type="entry name" value="MoCoBD_2"/>
    <property type="match status" value="1"/>
</dbReference>
<protein>
    <submittedName>
        <fullName evidence="5">Xanthine dehydrogenase family protein molybdopterin-binding subunit</fullName>
    </submittedName>
</protein>
<dbReference type="Gene3D" id="3.90.1170.50">
    <property type="entry name" value="Aldehyde oxidase/xanthine dehydrogenase, a/b hammerhead"/>
    <property type="match status" value="1"/>
</dbReference>
<keyword evidence="6" id="KW-1185">Reference proteome</keyword>
<gene>
    <name evidence="5" type="ORF">D3878_07315</name>
</gene>
<evidence type="ECO:0000256" key="2">
    <source>
        <dbReference type="ARBA" id="ARBA00023002"/>
    </source>
</evidence>
<dbReference type="InterPro" id="IPR036856">
    <property type="entry name" value="Ald_Oxase/Xan_DH_a/b_sf"/>
</dbReference>
<dbReference type="InterPro" id="IPR016208">
    <property type="entry name" value="Ald_Oxase/xanthine_DH-like"/>
</dbReference>
<evidence type="ECO:0000256" key="1">
    <source>
        <dbReference type="ARBA" id="ARBA00022505"/>
    </source>
</evidence>
<accession>A0A3A3GGL9</accession>
<dbReference type="GO" id="GO:0005506">
    <property type="term" value="F:iron ion binding"/>
    <property type="evidence" value="ECO:0007669"/>
    <property type="project" value="InterPro"/>
</dbReference>
<dbReference type="PANTHER" id="PTHR11908">
    <property type="entry name" value="XANTHINE DEHYDROGENASE"/>
    <property type="match status" value="1"/>
</dbReference>
<sequence length="790" mass="84876">METASKSKLVGKSVKRSEDPRLLTGHGCYTDDKQVANLLHIAFRRSDQSHARIVGIDYAAALELPGVVAIFTAEHMDSMVKPIYATSKMPDYHPTAIYPLARGKVRYVGEPVVAVVAESRYIAEDAMDYIQIDYELLPNVVDPEAAAEPDAPLLHEEAGTNILVKREFRRGDIDEVMAQAPIKVGARFRFHRKTPLAMENRTYLAEYDQGRRSLLLHSSTGSPGIVRDALVDILGIPGSRLRVVAPDVGGSFGGKGSLYPEEILVCALARHLGRPVKWTGDRMEDLAATSQAFDETVYAELAVDEQGAILGLRANVIGDVGAYSIYPWTAGLEPVQVISFMPGPYRVPVYHGKVRGVATSKSPTGPYRGVGRPTSTFVMERLVDMAAHKLGLDTKEIRLRNLIKPEEFPYKTAPGIVWDRSGFIECLESGCEAVDYDTLRQKQEEARAAGRWVGIGISSYAELSGIGSRISASPGMPINTGTEICNLKIDPSGSITASFGIASHGQGLETTLAQVVADELGARFEEITVIHGDTAAVSHSTGTYASRSAVLAGGAGTLAARALREKLERIAAHLMGSHAPHISISEGVATAADNGKSLTIAEIADAVYSQMGRVPKDVIEVLEETKSYDPVWGTTSSSTHIAMVEIDPETYMIHVTDYLVAEDCGRMINPLIVDGQAHGAVAQGIGAALFEEIVYDERGQILTASLVDYVAPSAPEVPATRVVHVESALPDTIGGFRGMGEGGTIGAPAAIANAVSDALTPLGIEIFELPVTPERLFQLIQKQKLNTKEM</sequence>
<feature type="domain" description="Aldehyde oxidase/xanthine dehydrogenase a/b hammerhead" evidence="4">
    <location>
        <begin position="24"/>
        <end position="138"/>
    </location>
</feature>